<dbReference type="InterPro" id="IPR051465">
    <property type="entry name" value="Cell_Envelope_Struct_Comp"/>
</dbReference>
<feature type="signal peptide" evidence="1">
    <location>
        <begin position="1"/>
        <end position="23"/>
    </location>
</feature>
<feature type="domain" description="SLH" evidence="2">
    <location>
        <begin position="29"/>
        <end position="103"/>
    </location>
</feature>
<dbReference type="Proteomes" id="UP001172743">
    <property type="component" value="Unassembled WGS sequence"/>
</dbReference>
<comment type="caution">
    <text evidence="3">The sequence shown here is derived from an EMBL/GenBank/DDBJ whole genome shotgun (WGS) entry which is preliminary data.</text>
</comment>
<sequence>MKGLYVFLTSLVVFGFSVTPALAAEKSIDLYYSDDVDYDHWAYDELERFLNADIVDGYVESEEFEEDGEVYEYSYVYLKPNNTITRAEFTKILVYAMNLNSDIPGKSFPDVKPTNWYYVPVKVASSLGIINGTPDGSFRPNDKITRAEITAMIYRAFGTTINFSGTGKVFSDVPQGNFAYEAIRKTAAVEIIKGYGDVFKPSNNATRAEAIVMIDRALHLQPGSDEDKLAVVQTVARNIQEEMTLTEQQDSKALEALYRDTTIGYYLAASLESLDTEDLIEDMDTTFTMEQVGEHSINPASVNKNFAQVRIEDLRYNMSMTAPDMSFNMTVDLSGTAYLKKSNDGKWKIYNIVYDEEANGENWEEVAASEIQ</sequence>
<protein>
    <submittedName>
        <fullName evidence="3">S-layer homology domain-containing protein</fullName>
    </submittedName>
</protein>
<gene>
    <name evidence="3" type="ORF">QYB95_08120</name>
</gene>
<feature type="domain" description="SLH" evidence="2">
    <location>
        <begin position="104"/>
        <end position="167"/>
    </location>
</feature>
<dbReference type="PANTHER" id="PTHR43308">
    <property type="entry name" value="OUTER MEMBRANE PROTEIN ALPHA-RELATED"/>
    <property type="match status" value="1"/>
</dbReference>
<dbReference type="PROSITE" id="PS51272">
    <property type="entry name" value="SLH"/>
    <property type="match status" value="3"/>
</dbReference>
<proteinExistence type="predicted"/>
<name>A0ABT8GQ07_9BACL</name>
<reference evidence="3" key="1">
    <citation type="submission" date="2023-07" db="EMBL/GenBank/DDBJ databases">
        <title>Ureibacillus sp. isolated from freshwater well.</title>
        <authorList>
            <person name="Kirdat K."/>
            <person name="Bhatt A."/>
            <person name="Teware R."/>
            <person name="Bhavsar Y."/>
            <person name="Yadav A."/>
        </authorList>
    </citation>
    <scope>NUCLEOTIDE SEQUENCE</scope>
    <source>
        <strain evidence="3">BA0131</strain>
    </source>
</reference>
<dbReference type="RefSeq" id="WP_301137814.1">
    <property type="nucleotide sequence ID" value="NZ_JAUHTQ010000004.1"/>
</dbReference>
<evidence type="ECO:0000313" key="3">
    <source>
        <dbReference type="EMBL" id="MDN4493498.1"/>
    </source>
</evidence>
<dbReference type="InterPro" id="IPR001119">
    <property type="entry name" value="SLH_dom"/>
</dbReference>
<feature type="chain" id="PRO_5045172934" evidence="1">
    <location>
        <begin position="24"/>
        <end position="372"/>
    </location>
</feature>
<evidence type="ECO:0000259" key="2">
    <source>
        <dbReference type="PROSITE" id="PS51272"/>
    </source>
</evidence>
<dbReference type="EMBL" id="JAUHTQ010000004">
    <property type="protein sequence ID" value="MDN4493498.1"/>
    <property type="molecule type" value="Genomic_DNA"/>
</dbReference>
<evidence type="ECO:0000313" key="4">
    <source>
        <dbReference type="Proteomes" id="UP001172743"/>
    </source>
</evidence>
<accession>A0ABT8GQ07</accession>
<feature type="domain" description="SLH" evidence="2">
    <location>
        <begin position="170"/>
        <end position="228"/>
    </location>
</feature>
<dbReference type="Pfam" id="PF00395">
    <property type="entry name" value="SLH"/>
    <property type="match status" value="2"/>
</dbReference>
<organism evidence="3 4">
    <name type="scientific">Ureibacillus aquaedulcis</name>
    <dbReference type="NCBI Taxonomy" id="3058421"/>
    <lineage>
        <taxon>Bacteria</taxon>
        <taxon>Bacillati</taxon>
        <taxon>Bacillota</taxon>
        <taxon>Bacilli</taxon>
        <taxon>Bacillales</taxon>
        <taxon>Caryophanaceae</taxon>
        <taxon>Ureibacillus</taxon>
    </lineage>
</organism>
<keyword evidence="4" id="KW-1185">Reference proteome</keyword>
<evidence type="ECO:0000256" key="1">
    <source>
        <dbReference type="SAM" id="SignalP"/>
    </source>
</evidence>
<keyword evidence="1" id="KW-0732">Signal</keyword>